<dbReference type="GO" id="GO:0005506">
    <property type="term" value="F:iron ion binding"/>
    <property type="evidence" value="ECO:0007669"/>
    <property type="project" value="InterPro"/>
</dbReference>
<dbReference type="AlphaFoldDB" id="A0AAV9WU88"/>
<evidence type="ECO:0000256" key="3">
    <source>
        <dbReference type="ARBA" id="ARBA00022617"/>
    </source>
</evidence>
<dbReference type="GO" id="GO:0016705">
    <property type="term" value="F:oxidoreductase activity, acting on paired donors, with incorporation or reduction of molecular oxygen"/>
    <property type="evidence" value="ECO:0007669"/>
    <property type="project" value="InterPro"/>
</dbReference>
<dbReference type="EMBL" id="JAVHJO010000017">
    <property type="protein sequence ID" value="KAK6525271.1"/>
    <property type="molecule type" value="Genomic_DNA"/>
</dbReference>
<evidence type="ECO:0000256" key="8">
    <source>
        <dbReference type="PIRSR" id="PIRSR602401-1"/>
    </source>
</evidence>
<dbReference type="PRINTS" id="PR00385">
    <property type="entry name" value="P450"/>
</dbReference>
<keyword evidence="4 8" id="KW-0479">Metal-binding</keyword>
<evidence type="ECO:0000256" key="7">
    <source>
        <dbReference type="ARBA" id="ARBA00023033"/>
    </source>
</evidence>
<protein>
    <recommendedName>
        <fullName evidence="11">Cytochrome P450</fullName>
    </recommendedName>
</protein>
<evidence type="ECO:0000256" key="2">
    <source>
        <dbReference type="ARBA" id="ARBA00010617"/>
    </source>
</evidence>
<dbReference type="PRINTS" id="PR00463">
    <property type="entry name" value="EP450I"/>
</dbReference>
<dbReference type="InterPro" id="IPR050121">
    <property type="entry name" value="Cytochrome_P450_monoxygenase"/>
</dbReference>
<organism evidence="9 10">
    <name type="scientific">Orbilia ellipsospora</name>
    <dbReference type="NCBI Taxonomy" id="2528407"/>
    <lineage>
        <taxon>Eukaryota</taxon>
        <taxon>Fungi</taxon>
        <taxon>Dikarya</taxon>
        <taxon>Ascomycota</taxon>
        <taxon>Pezizomycotina</taxon>
        <taxon>Orbiliomycetes</taxon>
        <taxon>Orbiliales</taxon>
        <taxon>Orbiliaceae</taxon>
        <taxon>Orbilia</taxon>
    </lineage>
</organism>
<dbReference type="SUPFAM" id="SSF48264">
    <property type="entry name" value="Cytochrome P450"/>
    <property type="match status" value="1"/>
</dbReference>
<proteinExistence type="inferred from homology"/>
<evidence type="ECO:0000256" key="5">
    <source>
        <dbReference type="ARBA" id="ARBA00023002"/>
    </source>
</evidence>
<dbReference type="InterPro" id="IPR001128">
    <property type="entry name" value="Cyt_P450"/>
</dbReference>
<dbReference type="Proteomes" id="UP001365542">
    <property type="component" value="Unassembled WGS sequence"/>
</dbReference>
<evidence type="ECO:0000256" key="1">
    <source>
        <dbReference type="ARBA" id="ARBA00001971"/>
    </source>
</evidence>
<comment type="cofactor">
    <cofactor evidence="1 8">
        <name>heme</name>
        <dbReference type="ChEBI" id="CHEBI:30413"/>
    </cofactor>
</comment>
<dbReference type="GO" id="GO:0020037">
    <property type="term" value="F:heme binding"/>
    <property type="evidence" value="ECO:0007669"/>
    <property type="project" value="InterPro"/>
</dbReference>
<evidence type="ECO:0008006" key="11">
    <source>
        <dbReference type="Google" id="ProtNLM"/>
    </source>
</evidence>
<dbReference type="PANTHER" id="PTHR24305">
    <property type="entry name" value="CYTOCHROME P450"/>
    <property type="match status" value="1"/>
</dbReference>
<reference evidence="9 10" key="1">
    <citation type="submission" date="2019-10" db="EMBL/GenBank/DDBJ databases">
        <authorList>
            <person name="Palmer J.M."/>
        </authorList>
    </citation>
    <scope>NUCLEOTIDE SEQUENCE [LARGE SCALE GENOMIC DNA]</scope>
    <source>
        <strain evidence="9 10">TWF694</strain>
    </source>
</reference>
<comment type="similarity">
    <text evidence="2">Belongs to the cytochrome P450 family.</text>
</comment>
<evidence type="ECO:0000256" key="4">
    <source>
        <dbReference type="ARBA" id="ARBA00022723"/>
    </source>
</evidence>
<dbReference type="GO" id="GO:0004497">
    <property type="term" value="F:monooxygenase activity"/>
    <property type="evidence" value="ECO:0007669"/>
    <property type="project" value="UniProtKB-KW"/>
</dbReference>
<keyword evidence="7" id="KW-0503">Monooxygenase</keyword>
<gene>
    <name evidence="9" type="ORF">TWF694_005417</name>
</gene>
<evidence type="ECO:0000313" key="9">
    <source>
        <dbReference type="EMBL" id="KAK6525271.1"/>
    </source>
</evidence>
<accession>A0AAV9WU88</accession>
<dbReference type="Gene3D" id="1.10.630.10">
    <property type="entry name" value="Cytochrome P450"/>
    <property type="match status" value="1"/>
</dbReference>
<keyword evidence="5" id="KW-0560">Oxidoreductase</keyword>
<comment type="caution">
    <text evidence="9">The sequence shown here is derived from an EMBL/GenBank/DDBJ whole genome shotgun (WGS) entry which is preliminary data.</text>
</comment>
<evidence type="ECO:0000313" key="10">
    <source>
        <dbReference type="Proteomes" id="UP001365542"/>
    </source>
</evidence>
<dbReference type="Pfam" id="PF00067">
    <property type="entry name" value="p450"/>
    <property type="match status" value="1"/>
</dbReference>
<name>A0AAV9WU88_9PEZI</name>
<keyword evidence="6 8" id="KW-0408">Iron</keyword>
<feature type="binding site" description="axial binding residue" evidence="8">
    <location>
        <position position="277"/>
    </location>
    <ligand>
        <name>heme</name>
        <dbReference type="ChEBI" id="CHEBI:30413"/>
    </ligand>
    <ligandPart>
        <name>Fe</name>
        <dbReference type="ChEBI" id="CHEBI:18248"/>
    </ligandPart>
</feature>
<dbReference type="InterPro" id="IPR036396">
    <property type="entry name" value="Cyt_P450_sf"/>
</dbReference>
<dbReference type="InterPro" id="IPR002401">
    <property type="entry name" value="Cyt_P450_E_grp-I"/>
</dbReference>
<evidence type="ECO:0000256" key="6">
    <source>
        <dbReference type="ARBA" id="ARBA00023004"/>
    </source>
</evidence>
<dbReference type="PANTHER" id="PTHR24305:SF237">
    <property type="entry name" value="CYTOCHROME P450 MONOOXYGENASE ATNE-RELATED"/>
    <property type="match status" value="1"/>
</dbReference>
<sequence length="343" mass="38574">MGALSFGESFNSLEDAKLVNAVDGIMAAGKSMGIWLNLPAFGKNQILFKIRPFLRWLIFSAQDVKNFQNYLDVVVGMATRRIEREHSSGRDEKVQSSLDKDIFHYILHSKDPETGESLTTSELLAEARACVFAGTDTTATALACSFYYLGYNPEILAKLRGELRAIFASEEEIIYGPKLKACMYLKRVIEEVLRISNPVGGILWRETTTEYYCIGGYRLPKETDVGVPIYAIHHNSDYFPNPHEFNPDRWDDAVVGAESVTAARKAWMPFQYGSRACTGRSLALMELNLTLARIIFSHEIRIDQSRRTDVQVCIDGANPEFETKDQLAAETVGPYLQFRKVAT</sequence>
<keyword evidence="3 8" id="KW-0349">Heme</keyword>
<keyword evidence="10" id="KW-1185">Reference proteome</keyword>